<evidence type="ECO:0000313" key="5">
    <source>
        <dbReference type="EMBL" id="KAI1229591.1"/>
    </source>
</evidence>
<feature type="compositionally biased region" description="Basic and acidic residues" evidence="1">
    <location>
        <begin position="124"/>
        <end position="134"/>
    </location>
</feature>
<evidence type="ECO:0000259" key="3">
    <source>
        <dbReference type="Pfam" id="PF16880"/>
    </source>
</evidence>
<dbReference type="Pfam" id="PF00350">
    <property type="entry name" value="Dynamin_N"/>
    <property type="match status" value="1"/>
</dbReference>
<dbReference type="EMBL" id="JADDUC010000735">
    <property type="protein sequence ID" value="KAG0112882.1"/>
    <property type="molecule type" value="Genomic_DNA"/>
</dbReference>
<dbReference type="InterPro" id="IPR031692">
    <property type="entry name" value="EHD_N"/>
</dbReference>
<feature type="domain" description="EH" evidence="3">
    <location>
        <begin position="21"/>
        <end position="53"/>
    </location>
</feature>
<dbReference type="AlphaFoldDB" id="A0A835NC75"/>
<dbReference type="SUPFAM" id="SSF52540">
    <property type="entry name" value="P-loop containing nucleoside triphosphate hydrolases"/>
    <property type="match status" value="1"/>
</dbReference>
<evidence type="ECO:0000313" key="4">
    <source>
        <dbReference type="EMBL" id="KAG0112882.1"/>
    </source>
</evidence>
<gene>
    <name evidence="5" type="ORF">IHE44_0011782</name>
    <name evidence="4" type="ORF">IHE44_013538</name>
</gene>
<feature type="region of interest" description="Disordered" evidence="1">
    <location>
        <begin position="120"/>
        <end position="145"/>
    </location>
</feature>
<name>A0A835NC75_9PASS</name>
<dbReference type="OrthoDB" id="1716625at2759"/>
<dbReference type="InterPro" id="IPR027417">
    <property type="entry name" value="P-loop_NTPase"/>
</dbReference>
<comment type="caution">
    <text evidence="4">The sequence shown here is derived from an EMBL/GenBank/DDBJ whole genome shotgun (WGS) entry which is preliminary data.</text>
</comment>
<sequence length="145" mass="15598">MFSWLRRQRPVAAPVPPVAEALRALYKAKVLPAEQFYAFGAFHSPALQDADFEAKPMVLVMGQYSSGKTSFIQYLLEQEIPGARVGPEPTTDSFVAVMHGQAEGIIPGNALVVLLCHAEQSGPGEHHPDRHPRDPGGGQADGLQG</sequence>
<keyword evidence="6" id="KW-1185">Reference proteome</keyword>
<reference evidence="5 6" key="2">
    <citation type="journal article" date="2021" name="J. Hered.">
        <title>Feather Gene Expression Elucidates the Developmental Basis of Plumage Iridescence in African Starlings.</title>
        <authorList>
            <person name="Rubenstein D.R."/>
            <person name="Corvelo A."/>
            <person name="MacManes M.D."/>
            <person name="Maia R."/>
            <person name="Narzisi G."/>
            <person name="Rousaki A."/>
            <person name="Vandenabeele P."/>
            <person name="Shawkey M.D."/>
            <person name="Solomon J."/>
        </authorList>
    </citation>
    <scope>NUCLEOTIDE SEQUENCE [LARGE SCALE GENOMIC DNA]</scope>
    <source>
        <strain evidence="5">SS15</strain>
    </source>
</reference>
<dbReference type="InterPro" id="IPR045063">
    <property type="entry name" value="Dynamin_N"/>
</dbReference>
<feature type="compositionally biased region" description="Gly residues" evidence="1">
    <location>
        <begin position="135"/>
        <end position="145"/>
    </location>
</feature>
<dbReference type="Pfam" id="PF16880">
    <property type="entry name" value="EHD_N"/>
    <property type="match status" value="1"/>
</dbReference>
<evidence type="ECO:0000256" key="1">
    <source>
        <dbReference type="SAM" id="MobiDB-lite"/>
    </source>
</evidence>
<accession>A0A835NC75</accession>
<proteinExistence type="predicted"/>
<dbReference type="Gene3D" id="3.40.50.300">
    <property type="entry name" value="P-loop containing nucleotide triphosphate hydrolases"/>
    <property type="match status" value="1"/>
</dbReference>
<reference evidence="4" key="1">
    <citation type="submission" date="2020-10" db="EMBL/GenBank/DDBJ databases">
        <title>Feather gene expression reveals the developmental basis of iridescence in African starlings.</title>
        <authorList>
            <person name="Rubenstein D.R."/>
        </authorList>
    </citation>
    <scope>NUCLEOTIDE SEQUENCE</scope>
    <source>
        <strain evidence="4">SS15</strain>
        <tissue evidence="4">Liver</tissue>
    </source>
</reference>
<evidence type="ECO:0000259" key="2">
    <source>
        <dbReference type="Pfam" id="PF00350"/>
    </source>
</evidence>
<dbReference type="Proteomes" id="UP000618051">
    <property type="component" value="Unassembled WGS sequence"/>
</dbReference>
<reference evidence="5" key="3">
    <citation type="submission" date="2022-01" db="EMBL/GenBank/DDBJ databases">
        <authorList>
            <person name="Rubenstein D.R."/>
        </authorList>
    </citation>
    <scope>NUCLEOTIDE SEQUENCE</scope>
    <source>
        <strain evidence="5">SS15</strain>
        <tissue evidence="5">Liver</tissue>
    </source>
</reference>
<evidence type="ECO:0000313" key="6">
    <source>
        <dbReference type="Proteomes" id="UP000618051"/>
    </source>
</evidence>
<dbReference type="EMBL" id="JADDUC020000041">
    <property type="protein sequence ID" value="KAI1229591.1"/>
    <property type="molecule type" value="Genomic_DNA"/>
</dbReference>
<dbReference type="Gene3D" id="1.10.268.20">
    <property type="match status" value="1"/>
</dbReference>
<organism evidence="4">
    <name type="scientific">Lamprotornis superbus</name>
    <dbReference type="NCBI Taxonomy" id="245042"/>
    <lineage>
        <taxon>Eukaryota</taxon>
        <taxon>Metazoa</taxon>
        <taxon>Chordata</taxon>
        <taxon>Craniata</taxon>
        <taxon>Vertebrata</taxon>
        <taxon>Euteleostomi</taxon>
        <taxon>Archelosauria</taxon>
        <taxon>Archosauria</taxon>
        <taxon>Dinosauria</taxon>
        <taxon>Saurischia</taxon>
        <taxon>Theropoda</taxon>
        <taxon>Coelurosauria</taxon>
        <taxon>Aves</taxon>
        <taxon>Neognathae</taxon>
        <taxon>Neoaves</taxon>
        <taxon>Telluraves</taxon>
        <taxon>Australaves</taxon>
        <taxon>Passeriformes</taxon>
        <taxon>Sturnidae</taxon>
        <taxon>Lamprotornis</taxon>
    </lineage>
</organism>
<protein>
    <submittedName>
        <fullName evidence="5">EH domain-containing protein 2</fullName>
    </submittedName>
</protein>
<feature type="domain" description="Dynamin N-terminal" evidence="2">
    <location>
        <begin position="58"/>
        <end position="105"/>
    </location>
</feature>